<gene>
    <name evidence="2" type="ORF">MN202_16355</name>
</gene>
<protein>
    <submittedName>
        <fullName evidence="2">Uncharacterized protein</fullName>
    </submittedName>
</protein>
<evidence type="ECO:0000313" key="2">
    <source>
        <dbReference type="EMBL" id="MEH8018816.1"/>
    </source>
</evidence>
<feature type="chain" id="PRO_5047535393" evidence="1">
    <location>
        <begin position="25"/>
        <end position="115"/>
    </location>
</feature>
<proteinExistence type="predicted"/>
<name>A0ABU8CAY4_9GAMM</name>
<sequence>MSRYPLLTTLPGLLFFVSGFTATAEPNNIISLNANAHVCNSKDETARLAINPQLQEMARALVEFKPTKFCFILPDAAEVVLLQQHSGFIEFDYKSQVLYTFSHYVVERALTANSH</sequence>
<accession>A0ABU8CAY4</accession>
<keyword evidence="3" id="KW-1185">Reference proteome</keyword>
<reference evidence="2 3" key="1">
    <citation type="journal article" date="2023" name="Ecotoxicol. Environ. Saf.">
        <title>Mercury remediation potential of mercury-resistant strain Rheinheimera metallidurans sp. nov. isolated from a municipal waste dumping site.</title>
        <authorList>
            <person name="Yadav V."/>
            <person name="Manjhi A."/>
            <person name="Vadakedath N."/>
        </authorList>
    </citation>
    <scope>NUCLEOTIDE SEQUENCE [LARGE SCALE GENOMIC DNA]</scope>
    <source>
        <strain evidence="2 3">E-49</strain>
    </source>
</reference>
<dbReference type="RefSeq" id="WP_335737216.1">
    <property type="nucleotide sequence ID" value="NZ_JALAAR010000016.1"/>
</dbReference>
<organism evidence="2 3">
    <name type="scientific">Rheinheimera muenzenbergensis</name>
    <dbReference type="NCBI Taxonomy" id="1193628"/>
    <lineage>
        <taxon>Bacteria</taxon>
        <taxon>Pseudomonadati</taxon>
        <taxon>Pseudomonadota</taxon>
        <taxon>Gammaproteobacteria</taxon>
        <taxon>Chromatiales</taxon>
        <taxon>Chromatiaceae</taxon>
        <taxon>Rheinheimera</taxon>
    </lineage>
</organism>
<dbReference type="EMBL" id="JALAAR010000016">
    <property type="protein sequence ID" value="MEH8018816.1"/>
    <property type="molecule type" value="Genomic_DNA"/>
</dbReference>
<evidence type="ECO:0000256" key="1">
    <source>
        <dbReference type="SAM" id="SignalP"/>
    </source>
</evidence>
<evidence type="ECO:0000313" key="3">
    <source>
        <dbReference type="Proteomes" id="UP001375382"/>
    </source>
</evidence>
<dbReference type="Proteomes" id="UP001375382">
    <property type="component" value="Unassembled WGS sequence"/>
</dbReference>
<feature type="signal peptide" evidence="1">
    <location>
        <begin position="1"/>
        <end position="24"/>
    </location>
</feature>
<keyword evidence="1" id="KW-0732">Signal</keyword>
<comment type="caution">
    <text evidence="2">The sequence shown here is derived from an EMBL/GenBank/DDBJ whole genome shotgun (WGS) entry which is preliminary data.</text>
</comment>